<keyword evidence="11 17" id="KW-0249">Electron transport</keyword>
<dbReference type="PANTHER" id="PTHR19271:SF16">
    <property type="entry name" value="CYTOCHROME B"/>
    <property type="match status" value="1"/>
</dbReference>
<feature type="transmembrane region" description="Helical" evidence="17">
    <location>
        <begin position="132"/>
        <end position="157"/>
    </location>
</feature>
<evidence type="ECO:0000256" key="7">
    <source>
        <dbReference type="ARBA" id="ARBA00022660"/>
    </source>
</evidence>
<evidence type="ECO:0000256" key="13">
    <source>
        <dbReference type="ARBA" id="ARBA00023004"/>
    </source>
</evidence>
<keyword evidence="6 17" id="KW-0349">Heme</keyword>
<keyword evidence="5 17" id="KW-0813">Transport</keyword>
<name>C7TQP0_RADSI</name>
<feature type="transmembrane region" description="Helical" evidence="17">
    <location>
        <begin position="278"/>
        <end position="299"/>
    </location>
</feature>
<evidence type="ECO:0000256" key="9">
    <source>
        <dbReference type="ARBA" id="ARBA00022723"/>
    </source>
</evidence>
<dbReference type="AlphaFoldDB" id="C7TQP0"/>
<reference evidence="20" key="1">
    <citation type="submission" date="2009-04" db="EMBL/GenBank/DDBJ databases">
        <title>Plant-parasitic nematodes: from genomics to functional analysis.</title>
        <authorList>
            <person name="Jacob J."/>
        </authorList>
    </citation>
    <scope>NUCLEOTIDE SEQUENCE</scope>
</reference>
<comment type="function">
    <text evidence="1 17">Component of the ubiquinol-cytochrome c reductase complex (complex III or cytochrome b-c1 complex) that is part of the mitochondrial respiratory chain. The b-c1 complex mediates electron transfer from ubiquinol to cytochrome c. Contributes to the generation of a proton gradient across the mitochondrial membrane that is then used for ATP synthesis.</text>
</comment>
<dbReference type="InterPro" id="IPR016174">
    <property type="entry name" value="Di-haem_cyt_TM"/>
</dbReference>
<feature type="transmembrane region" description="Helical" evidence="17">
    <location>
        <begin position="212"/>
        <end position="239"/>
    </location>
</feature>
<dbReference type="InterPro" id="IPR005797">
    <property type="entry name" value="Cyt_b/b6_N"/>
</dbReference>
<accession>C7TQP0</accession>
<dbReference type="GO" id="GO:0008121">
    <property type="term" value="F:quinol-cytochrome-c reductase activity"/>
    <property type="evidence" value="ECO:0007669"/>
    <property type="project" value="TreeGrafter"/>
</dbReference>
<evidence type="ECO:0000259" key="19">
    <source>
        <dbReference type="PROSITE" id="PS51003"/>
    </source>
</evidence>
<evidence type="ECO:0000256" key="14">
    <source>
        <dbReference type="ARBA" id="ARBA00023075"/>
    </source>
</evidence>
<evidence type="ECO:0000256" key="10">
    <source>
        <dbReference type="ARBA" id="ARBA00022792"/>
    </source>
</evidence>
<keyword evidence="9 17" id="KW-0479">Metal-binding</keyword>
<dbReference type="EMBL" id="FN313571">
    <property type="protein sequence ID" value="CAY39376.1"/>
    <property type="molecule type" value="Genomic_DNA"/>
</dbReference>
<feature type="transmembrane region" description="Helical" evidence="17">
    <location>
        <begin position="169"/>
        <end position="192"/>
    </location>
</feature>
<feature type="transmembrane region" description="Helical" evidence="17">
    <location>
        <begin position="251"/>
        <end position="272"/>
    </location>
</feature>
<geneLocation type="mitochondrion" evidence="20"/>
<feature type="domain" description="Cytochrome b/b6 N-terminal region profile" evidence="18">
    <location>
        <begin position="1"/>
        <end position="201"/>
    </location>
</feature>
<dbReference type="InterPro" id="IPR036150">
    <property type="entry name" value="Cyt_b/b6_C_sf"/>
</dbReference>
<evidence type="ECO:0000256" key="16">
    <source>
        <dbReference type="ARBA" id="ARBA00023136"/>
    </source>
</evidence>
<keyword evidence="14" id="KW-0830">Ubiquinone</keyword>
<feature type="transmembrane region" description="Helical" evidence="17">
    <location>
        <begin position="21"/>
        <end position="47"/>
    </location>
</feature>
<evidence type="ECO:0000256" key="1">
    <source>
        <dbReference type="ARBA" id="ARBA00002566"/>
    </source>
</evidence>
<reference evidence="20" key="2">
    <citation type="submission" date="2009-04" db="EMBL/GenBank/DDBJ databases">
        <title>The mitochondrial genome of Radopholus similis.</title>
        <authorList>
            <person name="Jacob J."/>
            <person name="Vanholm B."/>
            <person name="Vanleeuwen T."/>
            <person name="Devreese B."/>
            <person name="Gheysen G."/>
        </authorList>
    </citation>
    <scope>NUCLEOTIDE SEQUENCE</scope>
</reference>
<keyword evidence="7 17" id="KW-0679">Respiratory chain</keyword>
<gene>
    <name evidence="20" type="primary">cytB</name>
</gene>
<dbReference type="Pfam" id="PF00032">
    <property type="entry name" value="Cytochrom_B_C"/>
    <property type="match status" value="1"/>
</dbReference>
<comment type="subunit">
    <text evidence="3">The main subunits of complex b-c1 are: cytochrome b, cytochrome c1 and the Rieske protein.</text>
</comment>
<dbReference type="InterPro" id="IPR027387">
    <property type="entry name" value="Cytb/b6-like_sf"/>
</dbReference>
<evidence type="ECO:0000256" key="5">
    <source>
        <dbReference type="ARBA" id="ARBA00022448"/>
    </source>
</evidence>
<feature type="transmembrane region" description="Helical" evidence="17">
    <location>
        <begin position="67"/>
        <end position="91"/>
    </location>
</feature>
<organism evidence="20">
    <name type="scientific">Radopholus similis</name>
    <name type="common">Burrowing nematode worm</name>
    <name type="synonym">Tylenchus similis</name>
    <dbReference type="NCBI Taxonomy" id="46012"/>
    <lineage>
        <taxon>Eukaryota</taxon>
        <taxon>Metazoa</taxon>
        <taxon>Ecdysozoa</taxon>
        <taxon>Nematoda</taxon>
        <taxon>Chromadorea</taxon>
        <taxon>Rhabditida</taxon>
        <taxon>Tylenchina</taxon>
        <taxon>Tylenchomorpha</taxon>
        <taxon>Tylenchoidea</taxon>
        <taxon>Pratylenchidae</taxon>
        <taxon>Radopholinae</taxon>
        <taxon>Radopholus</taxon>
    </lineage>
</organism>
<comment type="cofactor">
    <cofactor evidence="17">
        <name>heme b</name>
        <dbReference type="ChEBI" id="CHEBI:60344"/>
    </cofactor>
    <text evidence="17">Binds 2 heme groups non-covalently.</text>
</comment>
<feature type="domain" description="Cytochrome b/b6 C-terminal region profile" evidence="19">
    <location>
        <begin position="202"/>
        <end position="362"/>
    </location>
</feature>
<evidence type="ECO:0000256" key="6">
    <source>
        <dbReference type="ARBA" id="ARBA00022617"/>
    </source>
</evidence>
<evidence type="ECO:0000256" key="11">
    <source>
        <dbReference type="ARBA" id="ARBA00022982"/>
    </source>
</evidence>
<dbReference type="GO" id="GO:0046872">
    <property type="term" value="F:metal ion binding"/>
    <property type="evidence" value="ECO:0007669"/>
    <property type="project" value="UniProtKB-UniRule"/>
</dbReference>
<feature type="transmembrane region" description="Helical" evidence="17">
    <location>
        <begin position="334"/>
        <end position="359"/>
    </location>
</feature>
<dbReference type="Pfam" id="PF00033">
    <property type="entry name" value="Cytochrome_B"/>
    <property type="match status" value="1"/>
</dbReference>
<evidence type="ECO:0000256" key="8">
    <source>
        <dbReference type="ARBA" id="ARBA00022692"/>
    </source>
</evidence>
<sequence>MSSFFNFLLKNVKFPTGSLFFWSNSGSLLFLILLVQILSGLLLVLYFDNISYYSFISVQYLMYEVNFGWFIRLLHFNGASIFFFVLFFHFLKSLLNYGYRLVEVYLIGMMILLVLMGEAFLGYVLLWSQMSYWAGVVITNLISVIPFFGFLIKNFFWGSYVFGSNALKIFFLLHFILPFIIIFFVLMHFYYLHYYMSTSNINFNFFLDKNKFYSYYIIKDLFNFFFFIIFFLWLLFLPFKLGDSLMFEESDYLVSPIHIVPEWYFLFVYAILRAIPSKFLGVLFLLLSILIFIIYLFYLNYNFLFDKFNKLILVFFFNLLVFLSYLGQCVVEEPFIFLSQLLSFFYFFVILFVYFIYLLSKV</sequence>
<dbReference type="SUPFAM" id="SSF81648">
    <property type="entry name" value="a domain/subunit of cytochrome bc1 complex (Ubiquinol-cytochrome c reductase)"/>
    <property type="match status" value="1"/>
</dbReference>
<evidence type="ECO:0000256" key="17">
    <source>
        <dbReference type="RuleBase" id="RU362117"/>
    </source>
</evidence>
<evidence type="ECO:0000256" key="15">
    <source>
        <dbReference type="ARBA" id="ARBA00023128"/>
    </source>
</evidence>
<keyword evidence="10" id="KW-0999">Mitochondrion inner membrane</keyword>
<evidence type="ECO:0000256" key="3">
    <source>
        <dbReference type="ARBA" id="ARBA00011649"/>
    </source>
</evidence>
<keyword evidence="12 17" id="KW-1133">Transmembrane helix</keyword>
<feature type="non-terminal residue" evidence="20">
    <location>
        <position position="362"/>
    </location>
</feature>
<dbReference type="GO" id="GO:0005743">
    <property type="term" value="C:mitochondrial inner membrane"/>
    <property type="evidence" value="ECO:0007669"/>
    <property type="project" value="UniProtKB-SubCell"/>
</dbReference>
<keyword evidence="15 17" id="KW-0496">Mitochondrion</keyword>
<feature type="transmembrane region" description="Helical" evidence="17">
    <location>
        <begin position="311"/>
        <end position="328"/>
    </location>
</feature>
<evidence type="ECO:0000256" key="2">
    <source>
        <dbReference type="ARBA" id="ARBA00004448"/>
    </source>
</evidence>
<dbReference type="GO" id="GO:0016491">
    <property type="term" value="F:oxidoreductase activity"/>
    <property type="evidence" value="ECO:0007669"/>
    <property type="project" value="UniProtKB-UniRule"/>
</dbReference>
<keyword evidence="13 17" id="KW-0408">Iron</keyword>
<dbReference type="PROSITE" id="PS51003">
    <property type="entry name" value="CYTB_CTER"/>
    <property type="match status" value="1"/>
</dbReference>
<keyword evidence="8 17" id="KW-0812">Transmembrane</keyword>
<evidence type="ECO:0000256" key="12">
    <source>
        <dbReference type="ARBA" id="ARBA00022989"/>
    </source>
</evidence>
<dbReference type="PANTHER" id="PTHR19271">
    <property type="entry name" value="CYTOCHROME B"/>
    <property type="match status" value="1"/>
</dbReference>
<evidence type="ECO:0000313" key="20">
    <source>
        <dbReference type="EMBL" id="CAY39376.1"/>
    </source>
</evidence>
<keyword evidence="16 17" id="KW-0472">Membrane</keyword>
<dbReference type="SUPFAM" id="SSF81342">
    <property type="entry name" value="Transmembrane di-heme cytochromes"/>
    <property type="match status" value="1"/>
</dbReference>
<feature type="transmembrane region" description="Helical" evidence="17">
    <location>
        <begin position="103"/>
        <end position="126"/>
    </location>
</feature>
<evidence type="ECO:0000259" key="18">
    <source>
        <dbReference type="PROSITE" id="PS51002"/>
    </source>
</evidence>
<comment type="similarity">
    <text evidence="17">Belongs to the cytochrome b family.</text>
</comment>
<proteinExistence type="inferred from homology"/>
<comment type="subcellular location">
    <subcellularLocation>
        <location evidence="2">Mitochondrion inner membrane</location>
        <topology evidence="2">Multi-pass membrane protein</topology>
    </subcellularLocation>
</comment>
<dbReference type="PROSITE" id="PS51002">
    <property type="entry name" value="CYTB_NTER"/>
    <property type="match status" value="1"/>
</dbReference>
<protein>
    <recommendedName>
        <fullName evidence="4 17">Cytochrome b</fullName>
    </recommendedName>
</protein>
<dbReference type="Gene3D" id="1.20.810.10">
    <property type="entry name" value="Cytochrome Bc1 Complex, Chain C"/>
    <property type="match status" value="1"/>
</dbReference>
<dbReference type="GO" id="GO:0006122">
    <property type="term" value="P:mitochondrial electron transport, ubiquinol to cytochrome c"/>
    <property type="evidence" value="ECO:0007669"/>
    <property type="project" value="TreeGrafter"/>
</dbReference>
<evidence type="ECO:0000256" key="4">
    <source>
        <dbReference type="ARBA" id="ARBA00013531"/>
    </source>
</evidence>
<dbReference type="InterPro" id="IPR005798">
    <property type="entry name" value="Cyt_b/b6_C"/>
</dbReference>